<keyword evidence="16" id="KW-1185">Reference proteome</keyword>
<keyword evidence="11" id="KW-0902">Two-component regulatory system</keyword>
<feature type="transmembrane region" description="Helical" evidence="13">
    <location>
        <begin position="15"/>
        <end position="35"/>
    </location>
</feature>
<dbReference type="CDD" id="cd00075">
    <property type="entry name" value="HATPase"/>
    <property type="match status" value="1"/>
</dbReference>
<dbReference type="SMART" id="SM00387">
    <property type="entry name" value="HATPase_c"/>
    <property type="match status" value="1"/>
</dbReference>
<dbReference type="Gene3D" id="1.10.287.130">
    <property type="match status" value="1"/>
</dbReference>
<dbReference type="GO" id="GO:0005524">
    <property type="term" value="F:ATP binding"/>
    <property type="evidence" value="ECO:0007669"/>
    <property type="project" value="UniProtKB-KW"/>
</dbReference>
<gene>
    <name evidence="15" type="ordered locus">Palpr_1547</name>
</gene>
<dbReference type="InterPro" id="IPR005467">
    <property type="entry name" value="His_kinase_dom"/>
</dbReference>
<evidence type="ECO:0000256" key="5">
    <source>
        <dbReference type="ARBA" id="ARBA00022679"/>
    </source>
</evidence>
<evidence type="ECO:0000256" key="6">
    <source>
        <dbReference type="ARBA" id="ARBA00022692"/>
    </source>
</evidence>
<dbReference type="GO" id="GO:0005886">
    <property type="term" value="C:plasma membrane"/>
    <property type="evidence" value="ECO:0007669"/>
    <property type="project" value="TreeGrafter"/>
</dbReference>
<dbReference type="KEGG" id="ppn:Palpr_1547"/>
<protein>
    <recommendedName>
        <fullName evidence="3">histidine kinase</fullName>
        <ecNumber evidence="3">2.7.13.3</ecNumber>
    </recommendedName>
</protein>
<dbReference type="Gene3D" id="3.30.565.10">
    <property type="entry name" value="Histidine kinase-like ATPase, C-terminal domain"/>
    <property type="match status" value="1"/>
</dbReference>
<dbReference type="Proteomes" id="UP000008718">
    <property type="component" value="Chromosome"/>
</dbReference>
<keyword evidence="10 13" id="KW-1133">Transmembrane helix</keyword>
<dbReference type="PRINTS" id="PR00344">
    <property type="entry name" value="BCTRLSENSOR"/>
</dbReference>
<dbReference type="EMBL" id="CP002345">
    <property type="protein sequence ID" value="ADQ79693.1"/>
    <property type="molecule type" value="Genomic_DNA"/>
</dbReference>
<reference evidence="15 16" key="2">
    <citation type="journal article" date="2011" name="Stand. Genomic Sci.">
        <title>Complete genome sequence of Paludibacter propionicigenes type strain (WB4).</title>
        <authorList>
            <person name="Gronow S."/>
            <person name="Munk C."/>
            <person name="Lapidus A."/>
            <person name="Nolan M."/>
            <person name="Lucas S."/>
            <person name="Hammon N."/>
            <person name="Deshpande S."/>
            <person name="Cheng J.F."/>
            <person name="Tapia R."/>
            <person name="Han C."/>
            <person name="Goodwin L."/>
            <person name="Pitluck S."/>
            <person name="Liolios K."/>
            <person name="Ivanova N."/>
            <person name="Mavromatis K."/>
            <person name="Mikhailova N."/>
            <person name="Pati A."/>
            <person name="Chen A."/>
            <person name="Palaniappan K."/>
            <person name="Land M."/>
            <person name="Hauser L."/>
            <person name="Chang Y.J."/>
            <person name="Jeffries C.D."/>
            <person name="Brambilla E."/>
            <person name="Rohde M."/>
            <person name="Goker M."/>
            <person name="Detter J.C."/>
            <person name="Woyke T."/>
            <person name="Bristow J."/>
            <person name="Eisen J.A."/>
            <person name="Markowitz V."/>
            <person name="Hugenholtz P."/>
            <person name="Kyrpides N.C."/>
            <person name="Klenk H.P."/>
        </authorList>
    </citation>
    <scope>NUCLEOTIDE SEQUENCE [LARGE SCALE GENOMIC DNA]</scope>
    <source>
        <strain evidence="16">DSM 17365 / JCM 13257 / WB4</strain>
    </source>
</reference>
<keyword evidence="8 15" id="KW-0418">Kinase</keyword>
<keyword evidence="12 13" id="KW-0472">Membrane</keyword>
<feature type="domain" description="Histidine kinase" evidence="14">
    <location>
        <begin position="136"/>
        <end position="350"/>
    </location>
</feature>
<keyword evidence="5" id="KW-0808">Transferase</keyword>
<evidence type="ECO:0000313" key="16">
    <source>
        <dbReference type="Proteomes" id="UP000008718"/>
    </source>
</evidence>
<dbReference type="InterPro" id="IPR038318">
    <property type="entry name" value="KdpD_sf"/>
</dbReference>
<comment type="catalytic activity">
    <reaction evidence="1">
        <text>ATP + protein L-histidine = ADP + protein N-phospho-L-histidine.</text>
        <dbReference type="EC" id="2.7.13.3"/>
    </reaction>
</comment>
<dbReference type="PANTHER" id="PTHR45569">
    <property type="entry name" value="SENSOR PROTEIN KDPD"/>
    <property type="match status" value="1"/>
</dbReference>
<evidence type="ECO:0000256" key="8">
    <source>
        <dbReference type="ARBA" id="ARBA00022777"/>
    </source>
</evidence>
<dbReference type="GO" id="GO:0000155">
    <property type="term" value="F:phosphorelay sensor kinase activity"/>
    <property type="evidence" value="ECO:0007669"/>
    <property type="project" value="InterPro"/>
</dbReference>
<keyword evidence="7" id="KW-0547">Nucleotide-binding</keyword>
<evidence type="ECO:0000256" key="3">
    <source>
        <dbReference type="ARBA" id="ARBA00012438"/>
    </source>
</evidence>
<feature type="transmembrane region" description="Helical" evidence="13">
    <location>
        <begin position="42"/>
        <end position="70"/>
    </location>
</feature>
<dbReference type="InterPro" id="IPR003661">
    <property type="entry name" value="HisK_dim/P_dom"/>
</dbReference>
<dbReference type="AlphaFoldDB" id="E4T4P9"/>
<dbReference type="STRING" id="694427.Palpr_1547"/>
<dbReference type="EC" id="2.7.13.3" evidence="3"/>
<sequence length="395" mass="44531">MKLNYFHQSMFKQVVISNLSVVLVALICYASLNYIGYHSVALLLLATVSVLSIFFTIYPVLSAAAMSAIIWDFFFIPPHFTLHITNSEDALLLLMYFVIALTSGILTSKVRELEKQEFLKEERSHTLRLYKTLFDSISHELRTPIATIVGASDNLLQNDVKIAEKDKLELVDQISVAAFRLNRLIDNLLNMQRVESGMLEIKPDWCEVSELINSPVNRLKNELVGHNVEVNIQPEMPIVRIDFGLIEQSVFNLLHNEVLYTQPDSTISINASYDGKNLIITIADNGKGFSEEELKLLFTKFYRISVNKTGGTGLGLSIVKGFVEAHNGTVKVENNTPNGAKFTIVIPVETLMLQDYMDFSNIAVKMNAQYETLTETYRPKQFGKTKDSTTDNSEE</sequence>
<evidence type="ECO:0000256" key="10">
    <source>
        <dbReference type="ARBA" id="ARBA00022989"/>
    </source>
</evidence>
<dbReference type="RefSeq" id="WP_013445062.1">
    <property type="nucleotide sequence ID" value="NC_014734.1"/>
</dbReference>
<evidence type="ECO:0000256" key="1">
    <source>
        <dbReference type="ARBA" id="ARBA00000085"/>
    </source>
</evidence>
<dbReference type="SUPFAM" id="SSF55874">
    <property type="entry name" value="ATPase domain of HSP90 chaperone/DNA topoisomerase II/histidine kinase"/>
    <property type="match status" value="1"/>
</dbReference>
<dbReference type="OrthoDB" id="9806130at2"/>
<dbReference type="PANTHER" id="PTHR45569:SF1">
    <property type="entry name" value="SENSOR PROTEIN KDPD"/>
    <property type="match status" value="1"/>
</dbReference>
<evidence type="ECO:0000256" key="4">
    <source>
        <dbReference type="ARBA" id="ARBA00022553"/>
    </source>
</evidence>
<dbReference type="InterPro" id="IPR003594">
    <property type="entry name" value="HATPase_dom"/>
</dbReference>
<evidence type="ECO:0000256" key="12">
    <source>
        <dbReference type="ARBA" id="ARBA00023136"/>
    </source>
</evidence>
<keyword evidence="4" id="KW-0597">Phosphoprotein</keyword>
<dbReference type="Gene3D" id="1.20.120.620">
    <property type="entry name" value="Backbone structure of the membrane domain of e. Coli histidine kinase receptor kdpd"/>
    <property type="match status" value="1"/>
</dbReference>
<evidence type="ECO:0000256" key="2">
    <source>
        <dbReference type="ARBA" id="ARBA00004141"/>
    </source>
</evidence>
<evidence type="ECO:0000256" key="9">
    <source>
        <dbReference type="ARBA" id="ARBA00022840"/>
    </source>
</evidence>
<keyword evidence="9" id="KW-0067">ATP-binding</keyword>
<comment type="subcellular location">
    <subcellularLocation>
        <location evidence="2">Membrane</location>
        <topology evidence="2">Multi-pass membrane protein</topology>
    </subcellularLocation>
</comment>
<dbReference type="CDD" id="cd00082">
    <property type="entry name" value="HisKA"/>
    <property type="match status" value="1"/>
</dbReference>
<dbReference type="eggNOG" id="COG2205">
    <property type="taxonomic scope" value="Bacteria"/>
</dbReference>
<dbReference type="InterPro" id="IPR052023">
    <property type="entry name" value="Histidine_kinase_KdpD"/>
</dbReference>
<dbReference type="Pfam" id="PF13493">
    <property type="entry name" value="DUF4118"/>
    <property type="match status" value="1"/>
</dbReference>
<evidence type="ECO:0000256" key="13">
    <source>
        <dbReference type="SAM" id="Phobius"/>
    </source>
</evidence>
<accession>E4T4P9</accession>
<evidence type="ECO:0000259" key="14">
    <source>
        <dbReference type="PROSITE" id="PS50109"/>
    </source>
</evidence>
<proteinExistence type="predicted"/>
<dbReference type="Pfam" id="PF00512">
    <property type="entry name" value="HisKA"/>
    <property type="match status" value="1"/>
</dbReference>
<dbReference type="PROSITE" id="PS50109">
    <property type="entry name" value="HIS_KIN"/>
    <property type="match status" value="1"/>
</dbReference>
<dbReference type="SUPFAM" id="SSF47384">
    <property type="entry name" value="Homodimeric domain of signal transducing histidine kinase"/>
    <property type="match status" value="1"/>
</dbReference>
<reference key="1">
    <citation type="submission" date="2010-11" db="EMBL/GenBank/DDBJ databases">
        <title>The complete genome of Paludibacter propionicigenes DSM 17365.</title>
        <authorList>
            <consortium name="US DOE Joint Genome Institute (JGI-PGF)"/>
            <person name="Lucas S."/>
            <person name="Copeland A."/>
            <person name="Lapidus A."/>
            <person name="Bruce D."/>
            <person name="Goodwin L."/>
            <person name="Pitluck S."/>
            <person name="Kyrpides N."/>
            <person name="Mavromatis K."/>
            <person name="Ivanova N."/>
            <person name="Munk A.C."/>
            <person name="Brettin T."/>
            <person name="Detter J.C."/>
            <person name="Han C."/>
            <person name="Tapia R."/>
            <person name="Land M."/>
            <person name="Hauser L."/>
            <person name="Markowitz V."/>
            <person name="Cheng J.-F."/>
            <person name="Hugenholtz P."/>
            <person name="Woyke T."/>
            <person name="Wu D."/>
            <person name="Gronow S."/>
            <person name="Wellnitz S."/>
            <person name="Brambilla E."/>
            <person name="Klenk H.-P."/>
            <person name="Eisen J.A."/>
        </authorList>
    </citation>
    <scope>NUCLEOTIDE SEQUENCE</scope>
    <source>
        <strain>WB4</strain>
    </source>
</reference>
<dbReference type="InterPro" id="IPR004358">
    <property type="entry name" value="Sig_transdc_His_kin-like_C"/>
</dbReference>
<dbReference type="HOGENOM" id="CLU_000445_89_5_10"/>
<name>E4T4P9_PALPW</name>
<dbReference type="Pfam" id="PF02518">
    <property type="entry name" value="HATPase_c"/>
    <property type="match status" value="1"/>
</dbReference>
<feature type="transmembrane region" description="Helical" evidence="13">
    <location>
        <begin position="90"/>
        <end position="110"/>
    </location>
</feature>
<evidence type="ECO:0000256" key="11">
    <source>
        <dbReference type="ARBA" id="ARBA00023012"/>
    </source>
</evidence>
<dbReference type="InterPro" id="IPR025201">
    <property type="entry name" value="KdpD_TM"/>
</dbReference>
<dbReference type="SMART" id="SM00388">
    <property type="entry name" value="HisKA"/>
    <property type="match status" value="1"/>
</dbReference>
<evidence type="ECO:0000313" key="15">
    <source>
        <dbReference type="EMBL" id="ADQ79693.1"/>
    </source>
</evidence>
<dbReference type="InterPro" id="IPR036097">
    <property type="entry name" value="HisK_dim/P_sf"/>
</dbReference>
<evidence type="ECO:0000256" key="7">
    <source>
        <dbReference type="ARBA" id="ARBA00022741"/>
    </source>
</evidence>
<organism evidence="15 16">
    <name type="scientific">Paludibacter propionicigenes (strain DSM 17365 / JCM 13257 / WB4)</name>
    <dbReference type="NCBI Taxonomy" id="694427"/>
    <lineage>
        <taxon>Bacteria</taxon>
        <taxon>Pseudomonadati</taxon>
        <taxon>Bacteroidota</taxon>
        <taxon>Bacteroidia</taxon>
        <taxon>Bacteroidales</taxon>
        <taxon>Paludibacteraceae</taxon>
        <taxon>Paludibacter</taxon>
    </lineage>
</organism>
<dbReference type="InterPro" id="IPR036890">
    <property type="entry name" value="HATPase_C_sf"/>
</dbReference>
<keyword evidence="6 13" id="KW-0812">Transmembrane</keyword>